<organism evidence="3 4">
    <name type="scientific">Marinobacterium rhizophilum</name>
    <dbReference type="NCBI Taxonomy" id="420402"/>
    <lineage>
        <taxon>Bacteria</taxon>
        <taxon>Pseudomonadati</taxon>
        <taxon>Pseudomonadota</taxon>
        <taxon>Gammaproteobacteria</taxon>
        <taxon>Oceanospirillales</taxon>
        <taxon>Oceanospirillaceae</taxon>
        <taxon>Marinobacterium</taxon>
    </lineage>
</organism>
<keyword evidence="4" id="KW-1185">Reference proteome</keyword>
<evidence type="ECO:0000259" key="2">
    <source>
        <dbReference type="Pfam" id="PF13751"/>
    </source>
</evidence>
<gene>
    <name evidence="3" type="ORF">KDW95_19620</name>
</gene>
<dbReference type="Pfam" id="PF05598">
    <property type="entry name" value="DUF772"/>
    <property type="match status" value="1"/>
</dbReference>
<dbReference type="InterPro" id="IPR025668">
    <property type="entry name" value="Tnp_DDE_dom"/>
</dbReference>
<dbReference type="PANTHER" id="PTHR33408">
    <property type="entry name" value="TRANSPOSASE"/>
    <property type="match status" value="1"/>
</dbReference>
<accession>A0ABY5HGF4</accession>
<name>A0ABY5HGF4_9GAMM</name>
<sequence length="504" mass="56645">MQSPPFKDSPIEVDQRLLFPSNIFDLLAEDNDCFVYEESFTQLDMSVVEQQYSRIGQRAYHPRALVSILIYAYSHGVFSSREIQRRCRQDLAFMYIAQMQCPDFRVLSDFRKNHMAFFHDCFRQSVQMALELKLASLGHISLDGSKFKANTSKHKAMSYKHLKEQETELTAQIADLIGKAERCDDAENQVYQQQTGYEIPDDLKHKQQRQQKIRAAKKALEEREETLYPGQPIDDKKQISFADTDARIMGKKGHFQYSYNGQISVDSDHQIIVGQHLSQNANDIQEVGPALDAIHVATGGQLPEKMSIDNGYMSGANLVALEKVQVDAYIATDRGEKPCPTPLGASTRKLVKADFDYHPGVDHFTCPGGAVLALKRCSNDGRKFYQAAAADCAACLFQSRCCQSDKGQGRTISTDDKEPLRQQMNEKMASTEGREVYKDRKTIVEPVFGQIKNLGFDGFSVRSHLKAAGEFALMCASHNLKKIAKAMAKGLVRPEYGNLVPNPT</sequence>
<dbReference type="PANTHER" id="PTHR33408:SF2">
    <property type="entry name" value="TRANSPOSASE DDE DOMAIN-CONTAINING PROTEIN"/>
    <property type="match status" value="1"/>
</dbReference>
<dbReference type="InterPro" id="IPR008490">
    <property type="entry name" value="Transposase_InsH_N"/>
</dbReference>
<dbReference type="Proteomes" id="UP001058461">
    <property type="component" value="Chromosome"/>
</dbReference>
<feature type="domain" description="Transposase DDE" evidence="2">
    <location>
        <begin position="365"/>
        <end position="483"/>
    </location>
</feature>
<dbReference type="InterPro" id="IPR047629">
    <property type="entry name" value="IS1182_transpos"/>
</dbReference>
<dbReference type="EMBL" id="CP073347">
    <property type="protein sequence ID" value="UTW11442.1"/>
    <property type="molecule type" value="Genomic_DNA"/>
</dbReference>
<dbReference type="NCBIfam" id="NF033551">
    <property type="entry name" value="transpos_IS1182"/>
    <property type="match status" value="1"/>
</dbReference>
<dbReference type="RefSeq" id="WP_255853480.1">
    <property type="nucleotide sequence ID" value="NZ_CP073347.1"/>
</dbReference>
<evidence type="ECO:0000259" key="1">
    <source>
        <dbReference type="Pfam" id="PF05598"/>
    </source>
</evidence>
<feature type="domain" description="Transposase InsH N-terminal" evidence="1">
    <location>
        <begin position="43"/>
        <end position="112"/>
    </location>
</feature>
<evidence type="ECO:0000313" key="4">
    <source>
        <dbReference type="Proteomes" id="UP001058461"/>
    </source>
</evidence>
<evidence type="ECO:0000313" key="3">
    <source>
        <dbReference type="EMBL" id="UTW11442.1"/>
    </source>
</evidence>
<protein>
    <submittedName>
        <fullName evidence="3">IS1182 family transposase</fullName>
    </submittedName>
</protein>
<reference evidence="3" key="1">
    <citation type="submission" date="2021-04" db="EMBL/GenBank/DDBJ databases">
        <title>Oceanospirillales bacteria with DddD are important DMSP degraders in coastal seawater.</title>
        <authorList>
            <person name="Liu J."/>
        </authorList>
    </citation>
    <scope>NUCLEOTIDE SEQUENCE</scope>
    <source>
        <strain evidence="3">D13-1</strain>
    </source>
</reference>
<proteinExistence type="predicted"/>
<dbReference type="Pfam" id="PF13751">
    <property type="entry name" value="DDE_Tnp_1_6"/>
    <property type="match status" value="1"/>
</dbReference>